<proteinExistence type="predicted"/>
<evidence type="ECO:0000313" key="3">
    <source>
        <dbReference type="Proteomes" id="UP001519460"/>
    </source>
</evidence>
<keyword evidence="1" id="KW-0732">Signal</keyword>
<dbReference type="Proteomes" id="UP001519460">
    <property type="component" value="Unassembled WGS sequence"/>
</dbReference>
<evidence type="ECO:0000256" key="1">
    <source>
        <dbReference type="SAM" id="SignalP"/>
    </source>
</evidence>
<protein>
    <submittedName>
        <fullName evidence="2">Uncharacterized protein</fullName>
    </submittedName>
</protein>
<name>A0ABD0M8T5_9CAEN</name>
<dbReference type="EMBL" id="JACVVK020000003">
    <property type="protein sequence ID" value="KAK7507834.1"/>
    <property type="molecule type" value="Genomic_DNA"/>
</dbReference>
<dbReference type="AlphaFoldDB" id="A0ABD0M8T5"/>
<feature type="chain" id="PRO_5044869665" evidence="1">
    <location>
        <begin position="34"/>
        <end position="121"/>
    </location>
</feature>
<accession>A0ABD0M8T5</accession>
<gene>
    <name evidence="2" type="ORF">BaRGS_00000799</name>
</gene>
<feature type="signal peptide" evidence="1">
    <location>
        <begin position="1"/>
        <end position="33"/>
    </location>
</feature>
<keyword evidence="3" id="KW-1185">Reference proteome</keyword>
<evidence type="ECO:0000313" key="2">
    <source>
        <dbReference type="EMBL" id="KAK7507834.1"/>
    </source>
</evidence>
<comment type="caution">
    <text evidence="2">The sequence shown here is derived from an EMBL/GenBank/DDBJ whole genome shotgun (WGS) entry which is preliminary data.</text>
</comment>
<sequence>MVGTMAGRSRRSGGTLCVVLIVLFAFIMDDVLASSEGNASTSPNTGDGSDGLSDGTTMEKGMKPFFDMVKNFLGVVQPHKLTEQTWLSEYQALFSVTSVCALKRLCEGNAHTCGCSRPRSA</sequence>
<organism evidence="2 3">
    <name type="scientific">Batillaria attramentaria</name>
    <dbReference type="NCBI Taxonomy" id="370345"/>
    <lineage>
        <taxon>Eukaryota</taxon>
        <taxon>Metazoa</taxon>
        <taxon>Spiralia</taxon>
        <taxon>Lophotrochozoa</taxon>
        <taxon>Mollusca</taxon>
        <taxon>Gastropoda</taxon>
        <taxon>Caenogastropoda</taxon>
        <taxon>Sorbeoconcha</taxon>
        <taxon>Cerithioidea</taxon>
        <taxon>Batillariidae</taxon>
        <taxon>Batillaria</taxon>
    </lineage>
</organism>
<reference evidence="2 3" key="1">
    <citation type="journal article" date="2023" name="Sci. Data">
        <title>Genome assembly of the Korean intertidal mud-creeper Batillaria attramentaria.</title>
        <authorList>
            <person name="Patra A.K."/>
            <person name="Ho P.T."/>
            <person name="Jun S."/>
            <person name="Lee S.J."/>
            <person name="Kim Y."/>
            <person name="Won Y.J."/>
        </authorList>
    </citation>
    <scope>NUCLEOTIDE SEQUENCE [LARGE SCALE GENOMIC DNA]</scope>
    <source>
        <strain evidence="2">Wonlab-2016</strain>
    </source>
</reference>